<gene>
    <name evidence="4" type="ORF">ISN44_As11g011110</name>
    <name evidence="3" type="ORF">ISN44_As12g039600</name>
</gene>
<feature type="compositionally biased region" description="Polar residues" evidence="2">
    <location>
        <begin position="97"/>
        <end position="107"/>
    </location>
</feature>
<evidence type="ECO:0000313" key="3">
    <source>
        <dbReference type="EMBL" id="KAG7548808.1"/>
    </source>
</evidence>
<dbReference type="Pfam" id="PF03004">
    <property type="entry name" value="Transposase_24"/>
    <property type="match status" value="1"/>
</dbReference>
<dbReference type="OrthoDB" id="1110423at2759"/>
<evidence type="ECO:0000256" key="2">
    <source>
        <dbReference type="SAM" id="MobiDB-lite"/>
    </source>
</evidence>
<sequence length="204" mass="23946">MPREDRDLWFKQFAQDFNWERDLTTEVRRMFDVEMAREFSHTVNQWKQKWVLGETPKCINEKVYEGLKDHWIQPATKKTSSTNSNNRNSRRGGKGISTHNAGSTSFFTRGKQLETPKTKGRIFGLGKLGKRTRSHPTSSYMYNRDPELERALQEKDDRIEVLEKLMEEEKQANKKRDEEIAKKDAEMAKFMQDVLSRLPPNSSS</sequence>
<feature type="compositionally biased region" description="Low complexity" evidence="2">
    <location>
        <begin position="76"/>
        <end position="87"/>
    </location>
</feature>
<organism evidence="4 5">
    <name type="scientific">Arabidopsis suecica</name>
    <name type="common">Swedish thale-cress</name>
    <name type="synonym">Cardaminopsis suecica</name>
    <dbReference type="NCBI Taxonomy" id="45249"/>
    <lineage>
        <taxon>Eukaryota</taxon>
        <taxon>Viridiplantae</taxon>
        <taxon>Streptophyta</taxon>
        <taxon>Embryophyta</taxon>
        <taxon>Tracheophyta</taxon>
        <taxon>Spermatophyta</taxon>
        <taxon>Magnoliopsida</taxon>
        <taxon>eudicotyledons</taxon>
        <taxon>Gunneridae</taxon>
        <taxon>Pentapetalae</taxon>
        <taxon>rosids</taxon>
        <taxon>malvids</taxon>
        <taxon>Brassicales</taxon>
        <taxon>Brassicaceae</taxon>
        <taxon>Camelineae</taxon>
        <taxon>Arabidopsis</taxon>
    </lineage>
</organism>
<proteinExistence type="predicted"/>
<dbReference type="Proteomes" id="UP000694251">
    <property type="component" value="Chromosome 12"/>
</dbReference>
<dbReference type="InterPro" id="IPR004252">
    <property type="entry name" value="Probable_transposase_24"/>
</dbReference>
<evidence type="ECO:0000313" key="5">
    <source>
        <dbReference type="Proteomes" id="UP000694251"/>
    </source>
</evidence>
<evidence type="ECO:0000313" key="4">
    <source>
        <dbReference type="EMBL" id="KAG7554910.1"/>
    </source>
</evidence>
<accession>A0A8T1Z752</accession>
<dbReference type="EMBL" id="JAEFBJ010000011">
    <property type="protein sequence ID" value="KAG7554910.1"/>
    <property type="molecule type" value="Genomic_DNA"/>
</dbReference>
<dbReference type="Proteomes" id="UP000694251">
    <property type="component" value="Chromosome 11"/>
</dbReference>
<feature type="coiled-coil region" evidence="1">
    <location>
        <begin position="148"/>
        <end position="186"/>
    </location>
</feature>
<feature type="region of interest" description="Disordered" evidence="2">
    <location>
        <begin position="74"/>
        <end position="111"/>
    </location>
</feature>
<name>A0A8T1Z752_ARASU</name>
<protein>
    <submittedName>
        <fullName evidence="4">Putative transposase Ptta/En/Spm plant</fullName>
    </submittedName>
</protein>
<dbReference type="EMBL" id="JAEFBJ010000012">
    <property type="protein sequence ID" value="KAG7548808.1"/>
    <property type="molecule type" value="Genomic_DNA"/>
</dbReference>
<reference evidence="4 5" key="1">
    <citation type="submission" date="2020-12" db="EMBL/GenBank/DDBJ databases">
        <title>Concerted genomic and epigenomic changes stabilize Arabidopsis allopolyploids.</title>
        <authorList>
            <person name="Chen Z."/>
        </authorList>
    </citation>
    <scope>NUCLEOTIDE SEQUENCE [LARGE SCALE GENOMIC DNA]</scope>
    <source>
        <strain evidence="4">As9502</strain>
        <tissue evidence="4">Leaf</tissue>
    </source>
</reference>
<evidence type="ECO:0000256" key="1">
    <source>
        <dbReference type="SAM" id="Coils"/>
    </source>
</evidence>
<keyword evidence="1" id="KW-0175">Coiled coil</keyword>
<keyword evidence="5" id="KW-1185">Reference proteome</keyword>
<comment type="caution">
    <text evidence="4">The sequence shown here is derived from an EMBL/GenBank/DDBJ whole genome shotgun (WGS) entry which is preliminary data.</text>
</comment>
<dbReference type="AlphaFoldDB" id="A0A8T1Z752"/>